<sequence>MSKRKSLSVWVMSTEFEPYIIGGLGTVATGLAKALKKLKVKVKVITKGRSKSTASTKKKGIKIVRIPMNKRYYKQARASYRPKKTLQLINRLFPNKPHVLHVHSPEFAGTAVLFNKKHHIPILYTCHSLVSMEGSKHHKWSTLQALLFRHADKIVVPSTWLKKQIKKRFPSAASKILVIPNGVQVVSKGTKVPSHNLLFVGRLIKNKGIEPLIHSISKLSKKNKRVHLNIIGGGSQKYRKRLKKMAKKDGVSSKLSWLGALPHKKVLKLYNRNGAVVVPSKQESFCLVALEALANGIPLVSTRAGGLKEFVNERNAQIIKAVKAKEIAQAIKKMWENPQKTRKRIKQGKLTANKYNWKIIAKKYKNVISRLS</sequence>
<evidence type="ECO:0000259" key="2">
    <source>
        <dbReference type="Pfam" id="PF13439"/>
    </source>
</evidence>
<accession>A0ABS4GJ18</accession>
<name>A0ABS4GJ18_9BACL</name>
<dbReference type="Pfam" id="PF13439">
    <property type="entry name" value="Glyco_transf_4"/>
    <property type="match status" value="1"/>
</dbReference>
<feature type="domain" description="Glycosyltransferase subfamily 4-like N-terminal" evidence="2">
    <location>
        <begin position="21"/>
        <end position="184"/>
    </location>
</feature>
<reference evidence="3 4" key="1">
    <citation type="submission" date="2021-03" db="EMBL/GenBank/DDBJ databases">
        <title>Genomic Encyclopedia of Type Strains, Phase IV (KMG-IV): sequencing the most valuable type-strain genomes for metagenomic binning, comparative biology and taxonomic classification.</title>
        <authorList>
            <person name="Goeker M."/>
        </authorList>
    </citation>
    <scope>NUCLEOTIDE SEQUENCE [LARGE SCALE GENOMIC DNA]</scope>
    <source>
        <strain evidence="3 4">DSM 24738</strain>
    </source>
</reference>
<dbReference type="InterPro" id="IPR028098">
    <property type="entry name" value="Glyco_trans_4-like_N"/>
</dbReference>
<evidence type="ECO:0000313" key="4">
    <source>
        <dbReference type="Proteomes" id="UP001519343"/>
    </source>
</evidence>
<organism evidence="3 4">
    <name type="scientific">Ammoniphilus resinae</name>
    <dbReference type="NCBI Taxonomy" id="861532"/>
    <lineage>
        <taxon>Bacteria</taxon>
        <taxon>Bacillati</taxon>
        <taxon>Bacillota</taxon>
        <taxon>Bacilli</taxon>
        <taxon>Bacillales</taxon>
        <taxon>Paenibacillaceae</taxon>
        <taxon>Aneurinibacillus group</taxon>
        <taxon>Ammoniphilus</taxon>
    </lineage>
</organism>
<dbReference type="InterPro" id="IPR050194">
    <property type="entry name" value="Glycosyltransferase_grp1"/>
</dbReference>
<dbReference type="PANTHER" id="PTHR45947">
    <property type="entry name" value="SULFOQUINOVOSYL TRANSFERASE SQD2"/>
    <property type="match status" value="1"/>
</dbReference>
<dbReference type="Proteomes" id="UP001519343">
    <property type="component" value="Unassembled WGS sequence"/>
</dbReference>
<gene>
    <name evidence="3" type="ORF">J2Z37_000134</name>
</gene>
<protein>
    <submittedName>
        <fullName evidence="3">Glycosyltransferase involved in cell wall biosynthesis</fullName>
    </submittedName>
</protein>
<dbReference type="CDD" id="cd03801">
    <property type="entry name" value="GT4_PimA-like"/>
    <property type="match status" value="1"/>
</dbReference>
<dbReference type="SUPFAM" id="SSF53756">
    <property type="entry name" value="UDP-Glycosyltransferase/glycogen phosphorylase"/>
    <property type="match status" value="1"/>
</dbReference>
<dbReference type="Gene3D" id="3.40.50.2000">
    <property type="entry name" value="Glycogen Phosphorylase B"/>
    <property type="match status" value="2"/>
</dbReference>
<dbReference type="RefSeq" id="WP_209807921.1">
    <property type="nucleotide sequence ID" value="NZ_JAGGKT010000001.1"/>
</dbReference>
<dbReference type="InterPro" id="IPR001296">
    <property type="entry name" value="Glyco_trans_1"/>
</dbReference>
<feature type="domain" description="Glycosyl transferase family 1" evidence="1">
    <location>
        <begin position="197"/>
        <end position="348"/>
    </location>
</feature>
<evidence type="ECO:0000259" key="1">
    <source>
        <dbReference type="Pfam" id="PF00534"/>
    </source>
</evidence>
<dbReference type="EMBL" id="JAGGKT010000001">
    <property type="protein sequence ID" value="MBP1930147.1"/>
    <property type="molecule type" value="Genomic_DNA"/>
</dbReference>
<proteinExistence type="predicted"/>
<dbReference type="PANTHER" id="PTHR45947:SF3">
    <property type="entry name" value="SULFOQUINOVOSYL TRANSFERASE SQD2"/>
    <property type="match status" value="1"/>
</dbReference>
<comment type="caution">
    <text evidence="3">The sequence shown here is derived from an EMBL/GenBank/DDBJ whole genome shotgun (WGS) entry which is preliminary data.</text>
</comment>
<keyword evidence="4" id="KW-1185">Reference proteome</keyword>
<evidence type="ECO:0000313" key="3">
    <source>
        <dbReference type="EMBL" id="MBP1930147.1"/>
    </source>
</evidence>
<dbReference type="Pfam" id="PF00534">
    <property type="entry name" value="Glycos_transf_1"/>
    <property type="match status" value="1"/>
</dbReference>